<dbReference type="GO" id="GO:0008270">
    <property type="term" value="F:zinc ion binding"/>
    <property type="evidence" value="ECO:0007669"/>
    <property type="project" value="UniProtKB-KW"/>
</dbReference>
<dbReference type="SUPFAM" id="SSF57667">
    <property type="entry name" value="beta-beta-alpha zinc fingers"/>
    <property type="match status" value="1"/>
</dbReference>
<dbReference type="Gene3D" id="3.30.160.60">
    <property type="entry name" value="Classic Zinc Finger"/>
    <property type="match status" value="1"/>
</dbReference>
<evidence type="ECO:0000256" key="2">
    <source>
        <dbReference type="SAM" id="MobiDB-lite"/>
    </source>
</evidence>
<feature type="region of interest" description="Disordered" evidence="2">
    <location>
        <begin position="166"/>
        <end position="205"/>
    </location>
</feature>
<accession>A0A8H3A615</accession>
<dbReference type="PROSITE" id="PS50157">
    <property type="entry name" value="ZINC_FINGER_C2H2_2"/>
    <property type="match status" value="1"/>
</dbReference>
<sequence>MSVVQNFVGWGITTTSVDSRRSANPSARFNPKYSDAATRALAGGGGGGNQDREVDSLVDSLAKVTVGDSEASGDSAEREITGAHSDRHNHVLSKKHAPDGDDENKAANKKSAPNFERTSSKLLQTVRKTYEQPAHKAATPVLPGATEQGDGVDSLVGIFDRVKVEDSSDSQDSIQRKEAEANEAQRSPTIMTNDPERVKLKGSGNWSVPSTPCDKGEDDRYYFRSGNSWYCFDEFQNVYFEDGTLLHDASFTILSDQFSIDHICYCFYEDRLLSQAPDGLFYPVQTWHPKYYFHTPGGLHNFDYRRNVFSVVDKGPNSYRRTEQPKTGNGHLTTPIDLKLFWPSEPGIDSSGLIPMTLCIDGTIYWFEMDDLWCQAPGDRSYLVHTWQIDPNESFADTKHHFCAPSGVYYFDYRRNVFSHDGTLFCASSSAIDVGGLLPMTFCIGETVYWFDVDVLWCQAPGDKCYRVHTWQDDPNESLTDRKHYFYTPSGSVGLLPVTRCIDGTVYWFDVDELWCQAPNDKYYRLHTWQSEPNENLANRKHHFYVSNILYYLDECRNLYSEHGKLVCRGPSSLATGQLGIPSFQIGDAPFWLHKDGLLFRNTGETLSRVLAWPKDSCAPDTESNLPQTELLTRAIPWSPTSSPSTSPPNSPPASPILYSGQTRSTASLFPKLSSTRSVPMGPARGINPERFKVQPARKRGNKDHLVCPYCEKVCRRPIALKEHIRAHEKDKSEVCPFKDPNTGIACETGYCTKQNMRRHFSTHRAGTLEEYLGSPSLSPRKKRENAALGFDAPYNPYHTGTTRH</sequence>
<reference evidence="4" key="1">
    <citation type="submission" date="2021-01" db="EMBL/GenBank/DDBJ databases">
        <authorList>
            <person name="Kaushik A."/>
        </authorList>
    </citation>
    <scope>NUCLEOTIDE SEQUENCE</scope>
    <source>
        <strain evidence="4">AG2-2IIIB</strain>
    </source>
</reference>
<proteinExistence type="predicted"/>
<dbReference type="PROSITE" id="PS00028">
    <property type="entry name" value="ZINC_FINGER_C2H2_1"/>
    <property type="match status" value="1"/>
</dbReference>
<feature type="domain" description="C2H2-type" evidence="3">
    <location>
        <begin position="706"/>
        <end position="733"/>
    </location>
</feature>
<keyword evidence="1" id="KW-0479">Metal-binding</keyword>
<feature type="region of interest" description="Disordered" evidence="2">
    <location>
        <begin position="670"/>
        <end position="689"/>
    </location>
</feature>
<dbReference type="AlphaFoldDB" id="A0A8H3A615"/>
<protein>
    <recommendedName>
        <fullName evidence="3">C2H2-type domain-containing protein</fullName>
    </recommendedName>
</protein>
<dbReference type="InterPro" id="IPR036236">
    <property type="entry name" value="Znf_C2H2_sf"/>
</dbReference>
<name>A0A8H3A615_9AGAM</name>
<feature type="compositionally biased region" description="Basic and acidic residues" evidence="2">
    <location>
        <begin position="75"/>
        <end position="89"/>
    </location>
</feature>
<keyword evidence="1" id="KW-0863">Zinc-finger</keyword>
<evidence type="ECO:0000313" key="5">
    <source>
        <dbReference type="Proteomes" id="UP000663843"/>
    </source>
</evidence>
<dbReference type="InterPro" id="IPR013087">
    <property type="entry name" value="Znf_C2H2_type"/>
</dbReference>
<organism evidence="4 5">
    <name type="scientific">Rhizoctonia solani</name>
    <dbReference type="NCBI Taxonomy" id="456999"/>
    <lineage>
        <taxon>Eukaryota</taxon>
        <taxon>Fungi</taxon>
        <taxon>Dikarya</taxon>
        <taxon>Basidiomycota</taxon>
        <taxon>Agaricomycotina</taxon>
        <taxon>Agaricomycetes</taxon>
        <taxon>Cantharellales</taxon>
        <taxon>Ceratobasidiaceae</taxon>
        <taxon>Rhizoctonia</taxon>
    </lineage>
</organism>
<feature type="region of interest" description="Disordered" evidence="2">
    <location>
        <begin position="636"/>
        <end position="660"/>
    </location>
</feature>
<comment type="caution">
    <text evidence="4">The sequence shown here is derived from an EMBL/GenBank/DDBJ whole genome shotgun (WGS) entry which is preliminary data.</text>
</comment>
<evidence type="ECO:0000313" key="4">
    <source>
        <dbReference type="EMBL" id="CAE6408083.1"/>
    </source>
</evidence>
<feature type="compositionally biased region" description="Pro residues" evidence="2">
    <location>
        <begin position="646"/>
        <end position="655"/>
    </location>
</feature>
<keyword evidence="1" id="KW-0862">Zinc</keyword>
<feature type="region of interest" description="Disordered" evidence="2">
    <location>
        <begin position="66"/>
        <end position="119"/>
    </location>
</feature>
<dbReference type="SMART" id="SM00355">
    <property type="entry name" value="ZnF_C2H2"/>
    <property type="match status" value="2"/>
</dbReference>
<dbReference type="EMBL" id="CAJMWT010001541">
    <property type="protein sequence ID" value="CAE6408083.1"/>
    <property type="molecule type" value="Genomic_DNA"/>
</dbReference>
<feature type="compositionally biased region" description="Basic and acidic residues" evidence="2">
    <location>
        <begin position="96"/>
        <end position="106"/>
    </location>
</feature>
<evidence type="ECO:0000259" key="3">
    <source>
        <dbReference type="PROSITE" id="PS50157"/>
    </source>
</evidence>
<dbReference type="Proteomes" id="UP000663843">
    <property type="component" value="Unassembled WGS sequence"/>
</dbReference>
<evidence type="ECO:0000256" key="1">
    <source>
        <dbReference type="PROSITE-ProRule" id="PRU00042"/>
    </source>
</evidence>
<gene>
    <name evidence="4" type="ORF">RDB_LOCUS41640</name>
</gene>